<keyword evidence="9" id="KW-0479">Metal-binding</keyword>
<evidence type="ECO:0000256" key="14">
    <source>
        <dbReference type="ARBA" id="ARBA00022842"/>
    </source>
</evidence>
<sequence length="320" mass="35113">MASPRNSEKAQRVGNVSEVVQHCTRTECCVGIFRMEHGQPRPDLLGCSMMDTSCPESSCHAFMQDQYYVRCVCNSDLCNFNITLNYQVNQTQHSHTSDLLNSGILVILVGALIILFSLVTAVKWKCLLKGYGKVVACGHFACVWQGSSQGLSVALKVFPATQRQEFDKEKDVYMLPFMMHSGIARFLGAGRMGREFVLVLELANQGSLNAFLSRTVCDWASAVKLAQTLSEGLAYLHTDLNKNGVYKPAIAHCDLSSRNVLVRADGSCALCDFGCSVVLQCFGKSQALKVHSGAAEVGSFHPCHLKGKQHKIMMHPSILI</sequence>
<dbReference type="Pfam" id="PF07714">
    <property type="entry name" value="PK_Tyr_Ser-Thr"/>
    <property type="match status" value="1"/>
</dbReference>
<dbReference type="GO" id="GO:0030509">
    <property type="term" value="P:BMP signaling pathway"/>
    <property type="evidence" value="ECO:0007669"/>
    <property type="project" value="TreeGrafter"/>
</dbReference>
<dbReference type="SMART" id="SM00220">
    <property type="entry name" value="S_TKc"/>
    <property type="match status" value="1"/>
</dbReference>
<keyword evidence="8 18" id="KW-0812">Transmembrane</keyword>
<evidence type="ECO:0000256" key="18">
    <source>
        <dbReference type="SAM" id="Phobius"/>
    </source>
</evidence>
<dbReference type="PANTHER" id="PTHR23255">
    <property type="entry name" value="TRANSFORMING GROWTH FACTOR-BETA RECEPTOR TYPE I AND II"/>
    <property type="match status" value="1"/>
</dbReference>
<evidence type="ECO:0000256" key="10">
    <source>
        <dbReference type="ARBA" id="ARBA00022729"/>
    </source>
</evidence>
<evidence type="ECO:0000313" key="20">
    <source>
        <dbReference type="Ensembl" id="ENSPNAP00000024286.1"/>
    </source>
</evidence>
<dbReference type="InterPro" id="IPR011009">
    <property type="entry name" value="Kinase-like_dom_sf"/>
</dbReference>
<dbReference type="STRING" id="42514.ENSPNAP00000024286"/>
<dbReference type="SUPFAM" id="SSF56112">
    <property type="entry name" value="Protein kinase-like (PK-like)"/>
    <property type="match status" value="1"/>
</dbReference>
<dbReference type="GO" id="GO:0043235">
    <property type="term" value="C:receptor complex"/>
    <property type="evidence" value="ECO:0007669"/>
    <property type="project" value="TreeGrafter"/>
</dbReference>
<protein>
    <recommendedName>
        <fullName evidence="5">receptor protein serine/threonine kinase</fullName>
        <ecNumber evidence="5">2.7.11.30</ecNumber>
    </recommendedName>
</protein>
<dbReference type="InterPro" id="IPR001245">
    <property type="entry name" value="Ser-Thr/Tyr_kinase_cat_dom"/>
</dbReference>
<dbReference type="PROSITE" id="PS50011">
    <property type="entry name" value="PROTEIN_KINASE_DOM"/>
    <property type="match status" value="1"/>
</dbReference>
<evidence type="ECO:0000256" key="3">
    <source>
        <dbReference type="ARBA" id="ARBA00004479"/>
    </source>
</evidence>
<evidence type="ECO:0000256" key="4">
    <source>
        <dbReference type="ARBA" id="ARBA00009605"/>
    </source>
</evidence>
<keyword evidence="11" id="KW-0547">Nucleotide-binding</keyword>
<keyword evidence="7" id="KW-0808">Transferase</keyword>
<evidence type="ECO:0000256" key="8">
    <source>
        <dbReference type="ARBA" id="ARBA00022692"/>
    </source>
</evidence>
<evidence type="ECO:0000256" key="15">
    <source>
        <dbReference type="ARBA" id="ARBA00022989"/>
    </source>
</evidence>
<dbReference type="Ensembl" id="ENSPNAT00000010513.2">
    <property type="protein sequence ID" value="ENSPNAP00000024286.1"/>
    <property type="gene ID" value="ENSPNAG00000001197.2"/>
</dbReference>
<keyword evidence="14" id="KW-0460">Magnesium</keyword>
<dbReference type="InterPro" id="IPR000719">
    <property type="entry name" value="Prot_kinase_dom"/>
</dbReference>
<evidence type="ECO:0000313" key="21">
    <source>
        <dbReference type="Proteomes" id="UP001501920"/>
    </source>
</evidence>
<comment type="cofactor">
    <cofactor evidence="2">
        <name>Mg(2+)</name>
        <dbReference type="ChEBI" id="CHEBI:18420"/>
    </cofactor>
</comment>
<keyword evidence="21" id="KW-1185">Reference proteome</keyword>
<dbReference type="Proteomes" id="UP001501920">
    <property type="component" value="Chromosome 21"/>
</dbReference>
<keyword evidence="12" id="KW-0418">Kinase</keyword>
<dbReference type="Gene3D" id="2.10.60.10">
    <property type="entry name" value="CD59"/>
    <property type="match status" value="1"/>
</dbReference>
<keyword evidence="15 18" id="KW-1133">Transmembrane helix</keyword>
<dbReference type="AlphaFoldDB" id="A0A3B4DMF1"/>
<dbReference type="GO" id="GO:0005024">
    <property type="term" value="F:transforming growth factor beta receptor activity"/>
    <property type="evidence" value="ECO:0007669"/>
    <property type="project" value="TreeGrafter"/>
</dbReference>
<dbReference type="GO" id="GO:0005524">
    <property type="term" value="F:ATP binding"/>
    <property type="evidence" value="ECO:0007669"/>
    <property type="project" value="UniProtKB-KW"/>
</dbReference>
<feature type="transmembrane region" description="Helical" evidence="18">
    <location>
        <begin position="99"/>
        <end position="122"/>
    </location>
</feature>
<keyword evidence="13" id="KW-0067">ATP-binding</keyword>
<keyword evidence="17" id="KW-0675">Receptor</keyword>
<organism evidence="20 21">
    <name type="scientific">Pygocentrus nattereri</name>
    <name type="common">Red-bellied piranha</name>
    <dbReference type="NCBI Taxonomy" id="42514"/>
    <lineage>
        <taxon>Eukaryota</taxon>
        <taxon>Metazoa</taxon>
        <taxon>Chordata</taxon>
        <taxon>Craniata</taxon>
        <taxon>Vertebrata</taxon>
        <taxon>Euteleostomi</taxon>
        <taxon>Actinopterygii</taxon>
        <taxon>Neopterygii</taxon>
        <taxon>Teleostei</taxon>
        <taxon>Ostariophysi</taxon>
        <taxon>Characiformes</taxon>
        <taxon>Characoidei</taxon>
        <taxon>Pygocentrus</taxon>
    </lineage>
</organism>
<reference evidence="20" key="3">
    <citation type="submission" date="2025-09" db="UniProtKB">
        <authorList>
            <consortium name="Ensembl"/>
        </authorList>
    </citation>
    <scope>IDENTIFICATION</scope>
</reference>
<evidence type="ECO:0000256" key="12">
    <source>
        <dbReference type="ARBA" id="ARBA00022777"/>
    </source>
</evidence>
<reference evidence="20 21" key="1">
    <citation type="submission" date="2020-10" db="EMBL/GenBank/DDBJ databases">
        <title>Pygocentrus nattereri (red-bellied piranha) genome, fPygNat1, primary haplotype.</title>
        <authorList>
            <person name="Myers G."/>
            <person name="Meyer A."/>
            <person name="Karagic N."/>
            <person name="Pippel M."/>
            <person name="Winkler S."/>
            <person name="Tracey A."/>
            <person name="Wood J."/>
            <person name="Formenti G."/>
            <person name="Howe K."/>
            <person name="Fedrigo O."/>
            <person name="Jarvis E.D."/>
        </authorList>
    </citation>
    <scope>NUCLEOTIDE SEQUENCE [LARGE SCALE GENOMIC DNA]</scope>
</reference>
<dbReference type="InterPro" id="IPR000333">
    <property type="entry name" value="TGFB_receptor"/>
</dbReference>
<evidence type="ECO:0000256" key="13">
    <source>
        <dbReference type="ARBA" id="ARBA00022840"/>
    </source>
</evidence>
<evidence type="ECO:0000256" key="5">
    <source>
        <dbReference type="ARBA" id="ARBA00012401"/>
    </source>
</evidence>
<keyword evidence="16 18" id="KW-0472">Membrane</keyword>
<dbReference type="GeneTree" id="ENSGT00940000160885"/>
<evidence type="ECO:0000256" key="17">
    <source>
        <dbReference type="ARBA" id="ARBA00023170"/>
    </source>
</evidence>
<proteinExistence type="inferred from homology"/>
<accession>A0A3B4DMF1</accession>
<dbReference type="Gene3D" id="3.30.200.20">
    <property type="entry name" value="Phosphorylase Kinase, domain 1"/>
    <property type="match status" value="1"/>
</dbReference>
<feature type="domain" description="Protein kinase" evidence="19">
    <location>
        <begin position="129"/>
        <end position="320"/>
    </location>
</feature>
<evidence type="ECO:0000256" key="11">
    <source>
        <dbReference type="ARBA" id="ARBA00022741"/>
    </source>
</evidence>
<evidence type="ECO:0000256" key="7">
    <source>
        <dbReference type="ARBA" id="ARBA00022679"/>
    </source>
</evidence>
<evidence type="ECO:0000256" key="6">
    <source>
        <dbReference type="ARBA" id="ARBA00022527"/>
    </source>
</evidence>
<keyword evidence="6" id="KW-0723">Serine/threonine-protein kinase</keyword>
<dbReference type="InterPro" id="IPR045860">
    <property type="entry name" value="Snake_toxin-like_sf"/>
</dbReference>
<name>A0A3B4DMF1_PYGNA</name>
<evidence type="ECO:0000256" key="9">
    <source>
        <dbReference type="ARBA" id="ARBA00022723"/>
    </source>
</evidence>
<dbReference type="EC" id="2.7.11.30" evidence="5"/>
<reference evidence="20" key="2">
    <citation type="submission" date="2025-08" db="UniProtKB">
        <authorList>
            <consortium name="Ensembl"/>
        </authorList>
    </citation>
    <scope>IDENTIFICATION</scope>
</reference>
<evidence type="ECO:0000259" key="19">
    <source>
        <dbReference type="PROSITE" id="PS50011"/>
    </source>
</evidence>
<dbReference type="Gene3D" id="1.10.510.10">
    <property type="entry name" value="Transferase(Phosphotransferase) domain 1"/>
    <property type="match status" value="1"/>
</dbReference>
<comment type="cofactor">
    <cofactor evidence="1">
        <name>Mn(2+)</name>
        <dbReference type="ChEBI" id="CHEBI:29035"/>
    </cofactor>
</comment>
<evidence type="ECO:0000256" key="2">
    <source>
        <dbReference type="ARBA" id="ARBA00001946"/>
    </source>
</evidence>
<dbReference type="GO" id="GO:0005886">
    <property type="term" value="C:plasma membrane"/>
    <property type="evidence" value="ECO:0007669"/>
    <property type="project" value="TreeGrafter"/>
</dbReference>
<keyword evidence="10" id="KW-0732">Signal</keyword>
<evidence type="ECO:0000256" key="16">
    <source>
        <dbReference type="ARBA" id="ARBA00023136"/>
    </source>
</evidence>
<dbReference type="PANTHER" id="PTHR23255:SF49">
    <property type="entry name" value="ANTI-MUELLERIAN HORMONE TYPE-2 RECEPTOR"/>
    <property type="match status" value="1"/>
</dbReference>
<dbReference type="CDD" id="cd23616">
    <property type="entry name" value="TFP_LU_ECD_AMHR2"/>
    <property type="match status" value="1"/>
</dbReference>
<comment type="similarity">
    <text evidence="4">Belongs to the protein kinase superfamily. TKL Ser/Thr protein kinase family. TGFB receptor subfamily.</text>
</comment>
<comment type="subcellular location">
    <subcellularLocation>
        <location evidence="3">Membrane</location>
        <topology evidence="3">Single-pass type I membrane protein</topology>
    </subcellularLocation>
</comment>
<evidence type="ECO:0000256" key="1">
    <source>
        <dbReference type="ARBA" id="ARBA00001936"/>
    </source>
</evidence>